<dbReference type="SUPFAM" id="SSF52540">
    <property type="entry name" value="P-loop containing nucleoside triphosphate hydrolases"/>
    <property type="match status" value="1"/>
</dbReference>
<reference evidence="1 2" key="1">
    <citation type="submission" date="2011-02" db="EMBL/GenBank/DDBJ databases">
        <title>The Genome Sequence of Sphaeroforma arctica JP610.</title>
        <authorList>
            <consortium name="The Broad Institute Genome Sequencing Platform"/>
            <person name="Russ C."/>
            <person name="Cuomo C."/>
            <person name="Young S.K."/>
            <person name="Zeng Q."/>
            <person name="Gargeya S."/>
            <person name="Alvarado L."/>
            <person name="Berlin A."/>
            <person name="Chapman S.B."/>
            <person name="Chen Z."/>
            <person name="Freedman E."/>
            <person name="Gellesch M."/>
            <person name="Goldberg J."/>
            <person name="Griggs A."/>
            <person name="Gujja S."/>
            <person name="Heilman E."/>
            <person name="Heiman D."/>
            <person name="Howarth C."/>
            <person name="Mehta T."/>
            <person name="Neiman D."/>
            <person name="Pearson M."/>
            <person name="Roberts A."/>
            <person name="Saif S."/>
            <person name="Shea T."/>
            <person name="Shenoy N."/>
            <person name="Sisk P."/>
            <person name="Stolte C."/>
            <person name="Sykes S."/>
            <person name="White J."/>
            <person name="Yandava C."/>
            <person name="Burger G."/>
            <person name="Gray M.W."/>
            <person name="Holland P.W.H."/>
            <person name="King N."/>
            <person name="Lang F.B.F."/>
            <person name="Roger A.J."/>
            <person name="Ruiz-Trillo I."/>
            <person name="Haas B."/>
            <person name="Nusbaum C."/>
            <person name="Birren B."/>
        </authorList>
    </citation>
    <scope>NUCLEOTIDE SEQUENCE [LARGE SCALE GENOMIC DNA]</scope>
    <source>
        <strain evidence="1 2">JP610</strain>
    </source>
</reference>
<dbReference type="GO" id="GO:0000724">
    <property type="term" value="P:double-strand break repair via homologous recombination"/>
    <property type="evidence" value="ECO:0007669"/>
    <property type="project" value="TreeGrafter"/>
</dbReference>
<dbReference type="AlphaFoldDB" id="A0A0L0F3R1"/>
<dbReference type="PANTHER" id="PTHR28653">
    <property type="match status" value="1"/>
</dbReference>
<evidence type="ECO:0000313" key="1">
    <source>
        <dbReference type="EMBL" id="KNC71327.1"/>
    </source>
</evidence>
<name>A0A0L0F3R1_9EUKA</name>
<proteinExistence type="predicted"/>
<dbReference type="GO" id="GO:0097196">
    <property type="term" value="C:Shu complex"/>
    <property type="evidence" value="ECO:0007669"/>
    <property type="project" value="TreeGrafter"/>
</dbReference>
<dbReference type="PANTHER" id="PTHR28653:SF1">
    <property type="entry name" value="ATPASE SWSAP1"/>
    <property type="match status" value="1"/>
</dbReference>
<dbReference type="GO" id="GO:0003697">
    <property type="term" value="F:single-stranded DNA binding"/>
    <property type="evidence" value="ECO:0007669"/>
    <property type="project" value="TreeGrafter"/>
</dbReference>
<dbReference type="EMBL" id="KQ249032">
    <property type="protein sequence ID" value="KNC71327.1"/>
    <property type="molecule type" value="Genomic_DNA"/>
</dbReference>
<protein>
    <submittedName>
        <fullName evidence="1">Uncharacterized protein</fullName>
    </submittedName>
</protein>
<gene>
    <name evidence="1" type="ORF">SARC_16136</name>
</gene>
<dbReference type="RefSeq" id="XP_014145229.1">
    <property type="nucleotide sequence ID" value="XM_014289754.1"/>
</dbReference>
<evidence type="ECO:0000313" key="2">
    <source>
        <dbReference type="Proteomes" id="UP000054560"/>
    </source>
</evidence>
<dbReference type="Proteomes" id="UP000054560">
    <property type="component" value="Unassembled WGS sequence"/>
</dbReference>
<keyword evidence="2" id="KW-1185">Reference proteome</keyword>
<sequence>MGRKTQLLFQYALNASKHGRDVLYISPDRNQLEQSLQKQMRSSQVTADIFRRIQVKYIPPEASVLQAFFTSLQTNGLEGTQLIVVDNFGSYCPLPQAQSEASDIAKTCAILCNGADSLTGAEVVVGDNLLDANTPLPLDGIHSRLQIYMRSFPLALQVLG</sequence>
<dbReference type="GeneID" id="25916640"/>
<dbReference type="InterPro" id="IPR027417">
    <property type="entry name" value="P-loop_NTPase"/>
</dbReference>
<organism evidence="1 2">
    <name type="scientific">Sphaeroforma arctica JP610</name>
    <dbReference type="NCBI Taxonomy" id="667725"/>
    <lineage>
        <taxon>Eukaryota</taxon>
        <taxon>Ichthyosporea</taxon>
        <taxon>Ichthyophonida</taxon>
        <taxon>Sphaeroforma</taxon>
    </lineage>
</organism>
<feature type="non-terminal residue" evidence="1">
    <location>
        <position position="160"/>
    </location>
</feature>
<dbReference type="Gene3D" id="3.40.50.300">
    <property type="entry name" value="P-loop containing nucleotide triphosphate hydrolases"/>
    <property type="match status" value="1"/>
</dbReference>
<accession>A0A0L0F3R1</accession>